<dbReference type="Gene3D" id="1.25.40.10">
    <property type="entry name" value="Tetratricopeptide repeat domain"/>
    <property type="match status" value="5"/>
</dbReference>
<dbReference type="Proteomes" id="UP000323597">
    <property type="component" value="Chromosome A11"/>
</dbReference>
<dbReference type="InterPro" id="IPR017853">
    <property type="entry name" value="GH"/>
</dbReference>
<name>A0A5D2X856_GOSMU</name>
<keyword evidence="10" id="KW-0732">Signal</keyword>
<dbReference type="Pfam" id="PF13041">
    <property type="entry name" value="PPR_2"/>
    <property type="match status" value="3"/>
</dbReference>
<feature type="repeat" description="PPR" evidence="9">
    <location>
        <begin position="906"/>
        <end position="940"/>
    </location>
</feature>
<dbReference type="PROSITE" id="PS51375">
    <property type="entry name" value="PPR"/>
    <property type="match status" value="4"/>
</dbReference>
<dbReference type="SUPFAM" id="SSF51445">
    <property type="entry name" value="(Trans)glycosidases"/>
    <property type="match status" value="1"/>
</dbReference>
<dbReference type="FunFam" id="1.25.40.10:FF:000355">
    <property type="entry name" value="Pentatricopeptide repeat-containing protein"/>
    <property type="match status" value="1"/>
</dbReference>
<feature type="domain" description="Glycoside hydrolase family 5" evidence="11">
    <location>
        <begin position="29"/>
        <end position="345"/>
    </location>
</feature>
<accession>A0A5D2X856</accession>
<evidence type="ECO:0000256" key="6">
    <source>
        <dbReference type="ARBA" id="ARBA00022737"/>
    </source>
</evidence>
<gene>
    <name evidence="12" type="ORF">E1A91_A11G197500v1</name>
</gene>
<evidence type="ECO:0000256" key="2">
    <source>
        <dbReference type="ARBA" id="ARBA00004613"/>
    </source>
</evidence>
<feature type="chain" id="PRO_5022985411" description="mannan endo-1,4-beta-mannosidase" evidence="10">
    <location>
        <begin position="27"/>
        <end position="1132"/>
    </location>
</feature>
<evidence type="ECO:0000256" key="7">
    <source>
        <dbReference type="ARBA" id="ARBA00022801"/>
    </source>
</evidence>
<evidence type="ECO:0000256" key="8">
    <source>
        <dbReference type="ARBA" id="ARBA00023295"/>
    </source>
</evidence>
<dbReference type="AlphaFoldDB" id="A0A5D2X856"/>
<dbReference type="PANTHER" id="PTHR47926:SF532">
    <property type="entry name" value="PENTACOTRIPEPTIDE-REPEAT REGION OF PRORP DOMAIN-CONTAINING PROTEIN"/>
    <property type="match status" value="1"/>
</dbReference>
<dbReference type="PANTHER" id="PTHR47926">
    <property type="entry name" value="PENTATRICOPEPTIDE REPEAT-CONTAINING PROTEIN"/>
    <property type="match status" value="1"/>
</dbReference>
<feature type="repeat" description="PPR" evidence="9">
    <location>
        <begin position="805"/>
        <end position="839"/>
    </location>
</feature>
<keyword evidence="5" id="KW-0964">Secreted</keyword>
<dbReference type="Pfam" id="PF13812">
    <property type="entry name" value="PPR_3"/>
    <property type="match status" value="1"/>
</dbReference>
<keyword evidence="6" id="KW-0677">Repeat</keyword>
<dbReference type="GO" id="GO:0009451">
    <property type="term" value="P:RNA modification"/>
    <property type="evidence" value="ECO:0007669"/>
    <property type="project" value="InterPro"/>
</dbReference>
<dbReference type="GO" id="GO:0016985">
    <property type="term" value="F:mannan endo-1,4-beta-mannosidase activity"/>
    <property type="evidence" value="ECO:0007669"/>
    <property type="project" value="UniProtKB-EC"/>
</dbReference>
<evidence type="ECO:0000313" key="12">
    <source>
        <dbReference type="EMBL" id="TYJ10288.1"/>
    </source>
</evidence>
<dbReference type="EMBL" id="CM017646">
    <property type="protein sequence ID" value="TYJ10288.1"/>
    <property type="molecule type" value="Genomic_DNA"/>
</dbReference>
<protein>
    <recommendedName>
        <fullName evidence="4">mannan endo-1,4-beta-mannosidase</fullName>
        <ecNumber evidence="4">3.2.1.78</ecNumber>
    </recommendedName>
</protein>
<evidence type="ECO:0000256" key="5">
    <source>
        <dbReference type="ARBA" id="ARBA00022525"/>
    </source>
</evidence>
<dbReference type="Pfam" id="PF20431">
    <property type="entry name" value="E_motif"/>
    <property type="match status" value="1"/>
</dbReference>
<keyword evidence="7" id="KW-0378">Hydrolase</keyword>
<dbReference type="NCBIfam" id="TIGR00756">
    <property type="entry name" value="PPR"/>
    <property type="match status" value="5"/>
</dbReference>
<dbReference type="Pfam" id="PF01535">
    <property type="entry name" value="PPR"/>
    <property type="match status" value="6"/>
</dbReference>
<evidence type="ECO:0000256" key="4">
    <source>
        <dbReference type="ARBA" id="ARBA00012706"/>
    </source>
</evidence>
<dbReference type="InterPro" id="IPR002885">
    <property type="entry name" value="PPR_rpt"/>
</dbReference>
<reference evidence="12 13" key="1">
    <citation type="submission" date="2019-07" db="EMBL/GenBank/DDBJ databases">
        <title>WGS assembly of Gossypium mustelinum.</title>
        <authorList>
            <person name="Chen Z.J."/>
            <person name="Sreedasyam A."/>
            <person name="Ando A."/>
            <person name="Song Q."/>
            <person name="De L."/>
            <person name="Hulse-Kemp A."/>
            <person name="Ding M."/>
            <person name="Ye W."/>
            <person name="Kirkbride R."/>
            <person name="Jenkins J."/>
            <person name="Plott C."/>
            <person name="Lovell J."/>
            <person name="Lin Y.-M."/>
            <person name="Vaughn R."/>
            <person name="Liu B."/>
            <person name="Li W."/>
            <person name="Simpson S."/>
            <person name="Scheffler B."/>
            <person name="Saski C."/>
            <person name="Grover C."/>
            <person name="Hu G."/>
            <person name="Conover J."/>
            <person name="Carlson J."/>
            <person name="Shu S."/>
            <person name="Boston L."/>
            <person name="Williams M."/>
            <person name="Peterson D."/>
            <person name="Mcgee K."/>
            <person name="Jones D."/>
            <person name="Wendel J."/>
            <person name="Stelly D."/>
            <person name="Grimwood J."/>
            <person name="Schmutz J."/>
        </authorList>
    </citation>
    <scope>NUCLEOTIDE SEQUENCE [LARGE SCALE GENOMIC DNA]</scope>
    <source>
        <strain evidence="12">1408120.09</strain>
    </source>
</reference>
<sequence>MKLHLALGFLLVVLFNQNLLTVHVEAGDDFVRTRRVHFFLNGNPYFANGFNAYWLMYVASDPSQRPKVSAAFREAAAHGLTVARTWAFSDGGYRPLQYAPGSYNEQMFKGLDFVIAEARKYRIKLILSLANNYESFGGKKQYVNWARSQGQYLTSDDDFFRNPVVKGYYKNHVKTVLNRYNSFTGMHYKDDPTIMAWELMNEPRCTSDPSGKTIQAWIMEMASHVKSIDRNHLLEAGLEGFYGQSTPQKKRLNPSLDIGTDFIANNQIPGIDFATLSFLNNWLDAHIRDARIALRKPILLAEFGKSWKDPGFNTYQRDQLFNIVYNKIYWSAKTGGPASGGLFWQLLAQGMESFRDGYEIILSERSSTANVIAQQSHKLDQIRKIFTRRRNVQRWKRARAKRRGGWHALLGHACFATSSDRNMVSTIRVHNLRKVCTVPNIAFIGNKDILVSQTTSINSFRKQHVPNAINMLELNSLLKNLVKTGDLHEARQMFDVMPQRDEISWTTIISGYVRAMKSSEALLLFSKMWLSPGLSMDPFCLSIALKACALEFNLNFGELLHGYLVKSGFINSVFAGSALLDMYAKFGKIELGIIVFDEMPIKSVVSWTAIITGLVHGGYYKKGLVYLSEMRKSGVEYDSYTLAIVLKACACLGALNFGREIHTHTVKRGFNDTSYVANSLSTMYNKCGKLDYGLRLFDKMNTRDVVSWTSIITTYVQMREDVNAIEAFTRMQEAGVSPNEFTFAAVIASCSGLVRISWGEQLHAHVLRSGLADTLSVANSLMTMYSKCGQISSAAMVFHGMSRRDTISWSTIIAVYSQGGYGEEAFEHLSWMRKEGPKPTQFAFASVLSVCGNMAILEQGRQLHAHVLSIGLEQEEMIQSALVNMYSKCGCIKDAEKVFNEAENYNIVTWTAMINGYADHGYIHETINLFKMLSKVGLKPDSVTFIGLLTACSHAGLAGLGFHYFNLMSSKYQIRPSKEHYGCMIDLLCRAGQLTEAEEMIKSMPFHRDDVVWSTLLRACRVQGNVDCGERAAEKLLEMDPNCAGTHITLANIYSAKGKWREAADVRKMMRTKGVMKEPGWSWIKVKDRVSAFVAGERSYPEGEEIYGMLDLLASRVDISVQELGSLLDLED</sequence>
<dbReference type="FunFam" id="1.25.40.10:FF:000366">
    <property type="entry name" value="Pentatricopeptide (PPR) repeat-containing protein"/>
    <property type="match status" value="1"/>
</dbReference>
<dbReference type="FunFam" id="1.25.40.10:FF:000344">
    <property type="entry name" value="Pentatricopeptide repeat-containing protein"/>
    <property type="match status" value="1"/>
</dbReference>
<dbReference type="InterPro" id="IPR046960">
    <property type="entry name" value="PPR_At4g14850-like_plant"/>
</dbReference>
<comment type="catalytic activity">
    <reaction evidence="1">
        <text>Random hydrolysis of (1-&gt;4)-beta-D-mannosidic linkages in mannans, galactomannans and glucomannans.</text>
        <dbReference type="EC" id="3.2.1.78"/>
    </reaction>
</comment>
<dbReference type="InterPro" id="IPR046848">
    <property type="entry name" value="E_motif"/>
</dbReference>
<organism evidence="12 13">
    <name type="scientific">Gossypium mustelinum</name>
    <name type="common">Cotton</name>
    <name type="synonym">Gossypium caicoense</name>
    <dbReference type="NCBI Taxonomy" id="34275"/>
    <lineage>
        <taxon>Eukaryota</taxon>
        <taxon>Viridiplantae</taxon>
        <taxon>Streptophyta</taxon>
        <taxon>Embryophyta</taxon>
        <taxon>Tracheophyta</taxon>
        <taxon>Spermatophyta</taxon>
        <taxon>Magnoliopsida</taxon>
        <taxon>eudicotyledons</taxon>
        <taxon>Gunneridae</taxon>
        <taxon>Pentapetalae</taxon>
        <taxon>rosids</taxon>
        <taxon>malvids</taxon>
        <taxon>Malvales</taxon>
        <taxon>Malvaceae</taxon>
        <taxon>Malvoideae</taxon>
        <taxon>Gossypium</taxon>
    </lineage>
</organism>
<dbReference type="Pfam" id="PF26410">
    <property type="entry name" value="GH5_mannosidase"/>
    <property type="match status" value="1"/>
</dbReference>
<comment type="subcellular location">
    <subcellularLocation>
        <location evidence="2">Secreted</location>
    </subcellularLocation>
</comment>
<evidence type="ECO:0000259" key="11">
    <source>
        <dbReference type="Pfam" id="PF26410"/>
    </source>
</evidence>
<dbReference type="GO" id="GO:0005576">
    <property type="term" value="C:extracellular region"/>
    <property type="evidence" value="ECO:0007669"/>
    <property type="project" value="UniProtKB-SubCell"/>
</dbReference>
<keyword evidence="13" id="KW-1185">Reference proteome</keyword>
<evidence type="ECO:0000256" key="9">
    <source>
        <dbReference type="PROSITE-ProRule" id="PRU00708"/>
    </source>
</evidence>
<feature type="repeat" description="PPR" evidence="9">
    <location>
        <begin position="704"/>
        <end position="738"/>
    </location>
</feature>
<evidence type="ECO:0000313" key="13">
    <source>
        <dbReference type="Proteomes" id="UP000323597"/>
    </source>
</evidence>
<dbReference type="Gene3D" id="3.20.20.80">
    <property type="entry name" value="Glycosidases"/>
    <property type="match status" value="1"/>
</dbReference>
<dbReference type="GO" id="GO:0003723">
    <property type="term" value="F:RNA binding"/>
    <property type="evidence" value="ECO:0007669"/>
    <property type="project" value="InterPro"/>
</dbReference>
<dbReference type="FunFam" id="1.25.40.10:FF:000031">
    <property type="entry name" value="Pentatricopeptide repeat-containing protein mitochondrial"/>
    <property type="match status" value="1"/>
</dbReference>
<dbReference type="FunFam" id="1.25.40.10:FF:000073">
    <property type="entry name" value="Pentatricopeptide repeat-containing protein chloroplastic"/>
    <property type="match status" value="1"/>
</dbReference>
<comment type="similarity">
    <text evidence="3">Belongs to the glycosyl hydrolase 5 (cellulase A) family.</text>
</comment>
<dbReference type="GO" id="GO:0000272">
    <property type="term" value="P:polysaccharide catabolic process"/>
    <property type="evidence" value="ECO:0007669"/>
    <property type="project" value="InterPro"/>
</dbReference>
<keyword evidence="8" id="KW-0326">Glycosidase</keyword>
<dbReference type="EC" id="3.2.1.78" evidence="4"/>
<dbReference type="FunFam" id="3.20.20.80:FF:000012">
    <property type="entry name" value="Mannan endo-1,4-beta-mannosidase 6"/>
    <property type="match status" value="1"/>
</dbReference>
<evidence type="ECO:0000256" key="1">
    <source>
        <dbReference type="ARBA" id="ARBA00001678"/>
    </source>
</evidence>
<dbReference type="InterPro" id="IPR001547">
    <property type="entry name" value="Glyco_hydro_5"/>
</dbReference>
<dbReference type="SUPFAM" id="SSF48452">
    <property type="entry name" value="TPR-like"/>
    <property type="match status" value="1"/>
</dbReference>
<evidence type="ECO:0000256" key="3">
    <source>
        <dbReference type="ARBA" id="ARBA00005641"/>
    </source>
</evidence>
<proteinExistence type="inferred from homology"/>
<feature type="repeat" description="PPR" evidence="9">
    <location>
        <begin position="603"/>
        <end position="637"/>
    </location>
</feature>
<dbReference type="InterPro" id="IPR011990">
    <property type="entry name" value="TPR-like_helical_dom_sf"/>
</dbReference>
<evidence type="ECO:0000256" key="10">
    <source>
        <dbReference type="SAM" id="SignalP"/>
    </source>
</evidence>
<feature type="signal peptide" evidence="10">
    <location>
        <begin position="1"/>
        <end position="26"/>
    </location>
</feature>